<evidence type="ECO:0000313" key="2">
    <source>
        <dbReference type="EMBL" id="MBX26178.1"/>
    </source>
</evidence>
<feature type="region of interest" description="Disordered" evidence="1">
    <location>
        <begin position="1"/>
        <end position="26"/>
    </location>
</feature>
<dbReference type="AlphaFoldDB" id="A0A2P2M7H2"/>
<accession>A0A2P2M7H2</accession>
<protein>
    <submittedName>
        <fullName evidence="2">Uncharacterized protein</fullName>
    </submittedName>
</protein>
<organism evidence="2">
    <name type="scientific">Rhizophora mucronata</name>
    <name type="common">Asiatic mangrove</name>
    <dbReference type="NCBI Taxonomy" id="61149"/>
    <lineage>
        <taxon>Eukaryota</taxon>
        <taxon>Viridiplantae</taxon>
        <taxon>Streptophyta</taxon>
        <taxon>Embryophyta</taxon>
        <taxon>Tracheophyta</taxon>
        <taxon>Spermatophyta</taxon>
        <taxon>Magnoliopsida</taxon>
        <taxon>eudicotyledons</taxon>
        <taxon>Gunneridae</taxon>
        <taxon>Pentapetalae</taxon>
        <taxon>rosids</taxon>
        <taxon>fabids</taxon>
        <taxon>Malpighiales</taxon>
        <taxon>Rhizophoraceae</taxon>
        <taxon>Rhizophora</taxon>
    </lineage>
</organism>
<proteinExistence type="predicted"/>
<feature type="compositionally biased region" description="Basic and acidic residues" evidence="1">
    <location>
        <begin position="11"/>
        <end position="26"/>
    </location>
</feature>
<dbReference type="EMBL" id="GGEC01045694">
    <property type="protein sequence ID" value="MBX26178.1"/>
    <property type="molecule type" value="Transcribed_RNA"/>
</dbReference>
<sequence length="26" mass="2840">MFARLSITPVESKKSIGDESNSRSSL</sequence>
<reference evidence="2" key="1">
    <citation type="submission" date="2018-02" db="EMBL/GenBank/DDBJ databases">
        <title>Rhizophora mucronata_Transcriptome.</title>
        <authorList>
            <person name="Meera S.P."/>
            <person name="Sreeshan A."/>
            <person name="Augustine A."/>
        </authorList>
    </citation>
    <scope>NUCLEOTIDE SEQUENCE</scope>
    <source>
        <tissue evidence="2">Leaf</tissue>
    </source>
</reference>
<name>A0A2P2M7H2_RHIMU</name>
<evidence type="ECO:0000256" key="1">
    <source>
        <dbReference type="SAM" id="MobiDB-lite"/>
    </source>
</evidence>